<evidence type="ECO:0000313" key="2">
    <source>
        <dbReference type="Proteomes" id="UP000007110"/>
    </source>
</evidence>
<dbReference type="FunCoup" id="A0A7M7N932">
    <property type="interactions" value="1189"/>
</dbReference>
<name>A0A7M7N932_STRPU</name>
<evidence type="ECO:0000313" key="1">
    <source>
        <dbReference type="EnsemblMetazoa" id="XP_030833079"/>
    </source>
</evidence>
<dbReference type="GO" id="GO:0042147">
    <property type="term" value="P:retrograde transport, endosome to Golgi"/>
    <property type="evidence" value="ECO:0000318"/>
    <property type="project" value="GO_Central"/>
</dbReference>
<dbReference type="AlphaFoldDB" id="A0A7M7N932"/>
<keyword evidence="2" id="KW-1185">Reference proteome</keyword>
<dbReference type="GO" id="GO:0034066">
    <property type="term" value="C:Ric1-Rgp1 guanyl-nucleotide exchange factor complex"/>
    <property type="evidence" value="ECO:0000318"/>
    <property type="project" value="GO_Central"/>
</dbReference>
<dbReference type="GeneID" id="754041"/>
<dbReference type="GO" id="GO:0000139">
    <property type="term" value="C:Golgi membrane"/>
    <property type="evidence" value="ECO:0000318"/>
    <property type="project" value="GO_Central"/>
</dbReference>
<dbReference type="GO" id="GO:0005829">
    <property type="term" value="C:cytosol"/>
    <property type="evidence" value="ECO:0007669"/>
    <property type="project" value="GOC"/>
</dbReference>
<dbReference type="Pfam" id="PF08737">
    <property type="entry name" value="Rgp1"/>
    <property type="match status" value="2"/>
</dbReference>
<dbReference type="OrthoDB" id="1918at2759"/>
<dbReference type="CTD" id="9827"/>
<organism evidence="1 2">
    <name type="scientific">Strongylocentrotus purpuratus</name>
    <name type="common">Purple sea urchin</name>
    <dbReference type="NCBI Taxonomy" id="7668"/>
    <lineage>
        <taxon>Eukaryota</taxon>
        <taxon>Metazoa</taxon>
        <taxon>Echinodermata</taxon>
        <taxon>Eleutherozoa</taxon>
        <taxon>Echinozoa</taxon>
        <taxon>Echinoidea</taxon>
        <taxon>Euechinoidea</taxon>
        <taxon>Echinacea</taxon>
        <taxon>Camarodonta</taxon>
        <taxon>Echinidea</taxon>
        <taxon>Strongylocentrotidae</taxon>
        <taxon>Strongylocentrotus</taxon>
    </lineage>
</organism>
<dbReference type="EnsemblMetazoa" id="XM_030977219">
    <property type="protein sequence ID" value="XP_030833079"/>
    <property type="gene ID" value="LOC754041"/>
</dbReference>
<dbReference type="KEGG" id="spu:754041"/>
<protein>
    <recommendedName>
        <fullName evidence="3">RAB6A-GEF complex partner protein 2</fullName>
    </recommendedName>
</protein>
<evidence type="ECO:0008006" key="3">
    <source>
        <dbReference type="Google" id="ProtNLM"/>
    </source>
</evidence>
<dbReference type="InParanoid" id="A0A7M7N932"/>
<proteinExistence type="predicted"/>
<reference evidence="2" key="1">
    <citation type="submission" date="2015-02" db="EMBL/GenBank/DDBJ databases">
        <title>Genome sequencing for Strongylocentrotus purpuratus.</title>
        <authorList>
            <person name="Murali S."/>
            <person name="Liu Y."/>
            <person name="Vee V."/>
            <person name="English A."/>
            <person name="Wang M."/>
            <person name="Skinner E."/>
            <person name="Han Y."/>
            <person name="Muzny D.M."/>
            <person name="Worley K.C."/>
            <person name="Gibbs R.A."/>
        </authorList>
    </citation>
    <scope>NUCLEOTIDE SEQUENCE</scope>
</reference>
<dbReference type="RefSeq" id="XP_030833079.1">
    <property type="nucleotide sequence ID" value="XM_030977219.1"/>
</dbReference>
<accession>A0A7M7N932</accession>
<dbReference type="PANTHER" id="PTHR12507">
    <property type="entry name" value="REDUCED GROWTH PHENOTYPE 1 RGP1, YEAST -RELATED"/>
    <property type="match status" value="1"/>
</dbReference>
<dbReference type="InterPro" id="IPR014848">
    <property type="entry name" value="Rgp1"/>
</dbReference>
<sequence>MIDATAFLTRGTAFLAGETIECAITFSCPEATGSGQPECLAWASAQLHCQCNVKESKVIIPPQPITRRPSEEWENIQSSSNTSFAASRGEKGVCILLTQPKILFCDLKMKPGETKTIIYSETIPRDAPPSYRGQDVKYSYKVTIGVQRIGSPIKLIKVPFRLMVLYGLDEATIFEGANHTDAANPFLEGDRPKNTLLDRAVQILTTITSRKSPNSYNITNTQGAVAKFCLFKPAFKLGEDIIGTIDFSDASVACLQYSVVLQCEEQISEECRRRQQQTSTTVASHSKHQEFCLHLRHSHMVLPIPLHVTPAFITDIVCLRWRLHFEFTTSKEPIPEHGIPSDQSESAIWQGPDNVSVDTLVWNLPIKILPINPLHATSYSAWKATNLVSV</sequence>
<dbReference type="Proteomes" id="UP000007110">
    <property type="component" value="Unassembled WGS sequence"/>
</dbReference>
<reference evidence="1" key="2">
    <citation type="submission" date="2021-01" db="UniProtKB">
        <authorList>
            <consortium name="EnsemblMetazoa"/>
        </authorList>
    </citation>
    <scope>IDENTIFICATION</scope>
</reference>
<dbReference type="OMA" id="CQVRCVQ"/>